<keyword evidence="1" id="KW-0175">Coiled coil</keyword>
<feature type="transmembrane region" description="Helical" evidence="3">
    <location>
        <begin position="20"/>
        <end position="41"/>
    </location>
</feature>
<proteinExistence type="predicted"/>
<dbReference type="PANTHER" id="PTHR32309">
    <property type="entry name" value="TYROSINE-PROTEIN KINASE"/>
    <property type="match status" value="1"/>
</dbReference>
<feature type="transmembrane region" description="Helical" evidence="3">
    <location>
        <begin position="238"/>
        <end position="260"/>
    </location>
</feature>
<evidence type="ECO:0000256" key="1">
    <source>
        <dbReference type="SAM" id="Coils"/>
    </source>
</evidence>
<keyword evidence="3" id="KW-0812">Transmembrane</keyword>
<evidence type="ECO:0000256" key="3">
    <source>
        <dbReference type="SAM" id="Phobius"/>
    </source>
</evidence>
<sequence length="471" mass="47481">MSVDDIVRLSVVTRVARRHLRGLAALAVVGALLGSAVWLVLAPGWTAASEVLLIGAVEQEEISAEEQIASSLTVLDRTADAVGGGTGADLRDRVQVSVVEGSVLRIAGTAGSPEAAARLTEAATDAYMGFSAELVGQAANAATAVLDRRRADLEQRVEEIRNDIAALQGTAVVTDPTPDGTRARAELDRLGDTLTSTTSELSDVEGRVQEAAAEAAAGKGRFAVLESAVSEGPAAPTVVTAAVAGFVGLPALGLLALLVARHTDRRLRDPLRIGEALGVPVLADPALAVLVADTEGTRPLGLRALLAVRRPAQLVALLRHDGAHPAPADRPEDPARLRRVLDRVPAPADAAASTVLLVPAGDALARSAAEGMVAGRDPAPAIVEVDLDHPRPEPADGPAEAVVVVPVGAATAWQLLGLAAAAAESGPALRGAVVVTAAAATDPPAASAPPPDGEPPADGAEPSDAAMAGSA</sequence>
<reference evidence="4 5" key="1">
    <citation type="submission" date="2020-08" db="EMBL/GenBank/DDBJ databases">
        <authorList>
            <person name="Mo P."/>
        </authorList>
    </citation>
    <scope>NUCLEOTIDE SEQUENCE [LARGE SCALE GENOMIC DNA]</scope>
    <source>
        <strain evidence="4 5">CGMCC 4.1532</strain>
    </source>
</reference>
<dbReference type="AlphaFoldDB" id="A0A7G7MQH8"/>
<dbReference type="Proteomes" id="UP000515728">
    <property type="component" value="Chromosome"/>
</dbReference>
<evidence type="ECO:0000313" key="5">
    <source>
        <dbReference type="Proteomes" id="UP000515728"/>
    </source>
</evidence>
<gene>
    <name evidence="4" type="ORF">H6H00_14910</name>
</gene>
<protein>
    <recommendedName>
        <fullName evidence="6">Chain length determinant protein</fullName>
    </recommendedName>
</protein>
<name>A0A7G7MQH8_9PSEU</name>
<dbReference type="InterPro" id="IPR050445">
    <property type="entry name" value="Bact_polysacc_biosynth/exp"/>
</dbReference>
<dbReference type="RefSeq" id="WP_185721837.1">
    <property type="nucleotide sequence ID" value="NZ_BAAAWI010000001.1"/>
</dbReference>
<feature type="coiled-coil region" evidence="1">
    <location>
        <begin position="143"/>
        <end position="170"/>
    </location>
</feature>
<dbReference type="KEGG" id="ppel:H6H00_14910"/>
<keyword evidence="5" id="KW-1185">Reference proteome</keyword>
<organism evidence="4 5">
    <name type="scientific">Pseudonocardia petroleophila</name>
    <dbReference type="NCBI Taxonomy" id="37331"/>
    <lineage>
        <taxon>Bacteria</taxon>
        <taxon>Bacillati</taxon>
        <taxon>Actinomycetota</taxon>
        <taxon>Actinomycetes</taxon>
        <taxon>Pseudonocardiales</taxon>
        <taxon>Pseudonocardiaceae</taxon>
        <taxon>Pseudonocardia</taxon>
    </lineage>
</organism>
<keyword evidence="3" id="KW-1133">Transmembrane helix</keyword>
<evidence type="ECO:0000256" key="2">
    <source>
        <dbReference type="SAM" id="MobiDB-lite"/>
    </source>
</evidence>
<keyword evidence="3" id="KW-0472">Membrane</keyword>
<feature type="region of interest" description="Disordered" evidence="2">
    <location>
        <begin position="441"/>
        <end position="471"/>
    </location>
</feature>
<evidence type="ECO:0008006" key="6">
    <source>
        <dbReference type="Google" id="ProtNLM"/>
    </source>
</evidence>
<accession>A0A7G7MQH8</accession>
<dbReference type="PANTHER" id="PTHR32309:SF31">
    <property type="entry name" value="CAPSULAR EXOPOLYSACCHARIDE FAMILY"/>
    <property type="match status" value="1"/>
</dbReference>
<evidence type="ECO:0000313" key="4">
    <source>
        <dbReference type="EMBL" id="QNG55039.1"/>
    </source>
</evidence>
<dbReference type="EMBL" id="CP060131">
    <property type="protein sequence ID" value="QNG55039.1"/>
    <property type="molecule type" value="Genomic_DNA"/>
</dbReference>